<gene>
    <name evidence="3" type="ORF">B0I35DRAFT_458594</name>
</gene>
<feature type="region of interest" description="Disordered" evidence="1">
    <location>
        <begin position="35"/>
        <end position="63"/>
    </location>
</feature>
<evidence type="ECO:0000256" key="2">
    <source>
        <dbReference type="SAM" id="SignalP"/>
    </source>
</evidence>
<organism evidence="3 4">
    <name type="scientific">Stachybotrys elegans</name>
    <dbReference type="NCBI Taxonomy" id="80388"/>
    <lineage>
        <taxon>Eukaryota</taxon>
        <taxon>Fungi</taxon>
        <taxon>Dikarya</taxon>
        <taxon>Ascomycota</taxon>
        <taxon>Pezizomycotina</taxon>
        <taxon>Sordariomycetes</taxon>
        <taxon>Hypocreomycetidae</taxon>
        <taxon>Hypocreales</taxon>
        <taxon>Stachybotryaceae</taxon>
        <taxon>Stachybotrys</taxon>
    </lineage>
</organism>
<comment type="caution">
    <text evidence="3">The sequence shown here is derived from an EMBL/GenBank/DDBJ whole genome shotgun (WGS) entry which is preliminary data.</text>
</comment>
<sequence>MHTFKAVLLLAQLSAVFAFPAPSATEARFISRNGAIAPSPGAGATPGAREEEGEEGGENEVQGQFDTPIVLKGGDTRTDVLFPPGQNGVFEVEFQNGEDRTLTVSKNTKPAPPPAGFLPLEAFSFVVSLAEGADGVALQSIDYILNAGNALDISKGVVGRFCKEAGAFVIDPAVGELEFEAEENELKLVVKNMNAEWAAFIPDPAAAAAPPAAAPPAAAPPAAGGAAGQEKIQKIVELLVSLLN</sequence>
<proteinExistence type="predicted"/>
<feature type="signal peptide" evidence="2">
    <location>
        <begin position="1"/>
        <end position="18"/>
    </location>
</feature>
<feature type="chain" id="PRO_5035422389" evidence="2">
    <location>
        <begin position="19"/>
        <end position="244"/>
    </location>
</feature>
<dbReference type="OrthoDB" id="3014608at2759"/>
<evidence type="ECO:0000313" key="3">
    <source>
        <dbReference type="EMBL" id="KAH7324964.1"/>
    </source>
</evidence>
<name>A0A8K0WUQ3_9HYPO</name>
<keyword evidence="4" id="KW-1185">Reference proteome</keyword>
<accession>A0A8K0WUQ3</accession>
<dbReference type="AlphaFoldDB" id="A0A8K0WUQ3"/>
<feature type="compositionally biased region" description="Low complexity" evidence="1">
    <location>
        <begin position="35"/>
        <end position="47"/>
    </location>
</feature>
<protein>
    <submittedName>
        <fullName evidence="3">Uncharacterized protein</fullName>
    </submittedName>
</protein>
<dbReference type="EMBL" id="JAGPNK010000003">
    <property type="protein sequence ID" value="KAH7324964.1"/>
    <property type="molecule type" value="Genomic_DNA"/>
</dbReference>
<evidence type="ECO:0000313" key="4">
    <source>
        <dbReference type="Proteomes" id="UP000813444"/>
    </source>
</evidence>
<evidence type="ECO:0000256" key="1">
    <source>
        <dbReference type="SAM" id="MobiDB-lite"/>
    </source>
</evidence>
<dbReference type="Proteomes" id="UP000813444">
    <property type="component" value="Unassembled WGS sequence"/>
</dbReference>
<reference evidence="3" key="1">
    <citation type="journal article" date="2021" name="Nat. Commun.">
        <title>Genetic determinants of endophytism in the Arabidopsis root mycobiome.</title>
        <authorList>
            <person name="Mesny F."/>
            <person name="Miyauchi S."/>
            <person name="Thiergart T."/>
            <person name="Pickel B."/>
            <person name="Atanasova L."/>
            <person name="Karlsson M."/>
            <person name="Huettel B."/>
            <person name="Barry K.W."/>
            <person name="Haridas S."/>
            <person name="Chen C."/>
            <person name="Bauer D."/>
            <person name="Andreopoulos W."/>
            <person name="Pangilinan J."/>
            <person name="LaButti K."/>
            <person name="Riley R."/>
            <person name="Lipzen A."/>
            <person name="Clum A."/>
            <person name="Drula E."/>
            <person name="Henrissat B."/>
            <person name="Kohler A."/>
            <person name="Grigoriev I.V."/>
            <person name="Martin F.M."/>
            <person name="Hacquard S."/>
        </authorList>
    </citation>
    <scope>NUCLEOTIDE SEQUENCE</scope>
    <source>
        <strain evidence="3">MPI-CAGE-CH-0235</strain>
    </source>
</reference>
<keyword evidence="2" id="KW-0732">Signal</keyword>